<dbReference type="Gene3D" id="2.40.100.10">
    <property type="entry name" value="Cyclophilin-like"/>
    <property type="match status" value="1"/>
</dbReference>
<keyword evidence="3" id="KW-0067">ATP-binding</keyword>
<dbReference type="InterPro" id="IPR029000">
    <property type="entry name" value="Cyclophilin-like_dom_sf"/>
</dbReference>
<dbReference type="OrthoDB" id="9778567at2"/>
<dbReference type="Proteomes" id="UP000179786">
    <property type="component" value="Unassembled WGS sequence"/>
</dbReference>
<dbReference type="InterPro" id="IPR003833">
    <property type="entry name" value="CT_C_D"/>
</dbReference>
<evidence type="ECO:0000259" key="4">
    <source>
        <dbReference type="SMART" id="SM00796"/>
    </source>
</evidence>
<keyword evidence="2" id="KW-0378">Hydrolase</keyword>
<proteinExistence type="predicted"/>
<dbReference type="GO" id="GO:0016787">
    <property type="term" value="F:hydrolase activity"/>
    <property type="evidence" value="ECO:0007669"/>
    <property type="project" value="UniProtKB-KW"/>
</dbReference>
<dbReference type="RefSeq" id="WP_070987003.1">
    <property type="nucleotide sequence ID" value="NZ_MKJU01000031.1"/>
</dbReference>
<reference evidence="5 6" key="1">
    <citation type="submission" date="2016-09" db="EMBL/GenBank/DDBJ databases">
        <title>Pseudoalteromonas amylolytica sp. nov., isolated from the surface seawater.</title>
        <authorList>
            <person name="Wu Y.-H."/>
            <person name="Cheng H."/>
            <person name="Jin X.-B."/>
            <person name="Wang C.-S."/>
            <person name="Xu X.-W."/>
        </authorList>
    </citation>
    <scope>NUCLEOTIDE SEQUENCE [LARGE SCALE GENOMIC DNA]</scope>
    <source>
        <strain evidence="5 6">JW1</strain>
    </source>
</reference>
<feature type="domain" description="Carboxyltransferase" evidence="4">
    <location>
        <begin position="4"/>
        <end position="202"/>
    </location>
</feature>
<dbReference type="InterPro" id="IPR010016">
    <property type="entry name" value="PxpB"/>
</dbReference>
<evidence type="ECO:0000313" key="6">
    <source>
        <dbReference type="Proteomes" id="UP000179786"/>
    </source>
</evidence>
<sequence length="218" mass="24239">MSDAQSYLLGENALVLSLNVNTPTHAQQRKLFALCATLQDSNAFIDIVPAKSSVTAYLANPNDYQYWLKHIMLLWRECDDFAFEAKTHVIETIYGGEFGPDLAEVAKRASLTERQVVQLHCSQTYQVEFLGFLPGFAYLGKVPCELQLPRKTTPRKQVPKGSVAIAEELSAIYPNQSPGGWHLLGRCQHTLFNPSNNPPSLFAPGDKIKFVPLKEGVC</sequence>
<dbReference type="Pfam" id="PF02682">
    <property type="entry name" value="CT_C_D"/>
    <property type="match status" value="1"/>
</dbReference>
<protein>
    <recommendedName>
        <fullName evidence="4">Carboxyltransferase domain-containing protein</fullName>
    </recommendedName>
</protein>
<evidence type="ECO:0000313" key="5">
    <source>
        <dbReference type="EMBL" id="OHU88296.1"/>
    </source>
</evidence>
<evidence type="ECO:0000256" key="3">
    <source>
        <dbReference type="ARBA" id="ARBA00022840"/>
    </source>
</evidence>
<dbReference type="SUPFAM" id="SSF50891">
    <property type="entry name" value="Cyclophilin-like"/>
    <property type="match status" value="1"/>
</dbReference>
<keyword evidence="1" id="KW-0547">Nucleotide-binding</keyword>
<evidence type="ECO:0000256" key="2">
    <source>
        <dbReference type="ARBA" id="ARBA00022801"/>
    </source>
</evidence>
<dbReference type="SMART" id="SM00796">
    <property type="entry name" value="AHS1"/>
    <property type="match status" value="1"/>
</dbReference>
<dbReference type="PANTHER" id="PTHR34698:SF2">
    <property type="entry name" value="5-OXOPROLINASE SUBUNIT B"/>
    <property type="match status" value="1"/>
</dbReference>
<dbReference type="NCBIfam" id="TIGR00370">
    <property type="entry name" value="5-oxoprolinase subunit PxpB"/>
    <property type="match status" value="1"/>
</dbReference>
<dbReference type="STRING" id="1859457.BET10_19675"/>
<name>A0A1S1MQP6_9GAMM</name>
<dbReference type="EMBL" id="MKJU01000031">
    <property type="protein sequence ID" value="OHU88296.1"/>
    <property type="molecule type" value="Genomic_DNA"/>
</dbReference>
<organism evidence="5 6">
    <name type="scientific">Pseudoalteromonas amylolytica</name>
    <dbReference type="NCBI Taxonomy" id="1859457"/>
    <lineage>
        <taxon>Bacteria</taxon>
        <taxon>Pseudomonadati</taxon>
        <taxon>Pseudomonadota</taxon>
        <taxon>Gammaproteobacteria</taxon>
        <taxon>Alteromonadales</taxon>
        <taxon>Pseudoalteromonadaceae</taxon>
        <taxon>Pseudoalteromonas</taxon>
    </lineage>
</organism>
<gene>
    <name evidence="5" type="ORF">BET10_19675</name>
</gene>
<dbReference type="GO" id="GO:0005524">
    <property type="term" value="F:ATP binding"/>
    <property type="evidence" value="ECO:0007669"/>
    <property type="project" value="UniProtKB-KW"/>
</dbReference>
<comment type="caution">
    <text evidence="5">The sequence shown here is derived from an EMBL/GenBank/DDBJ whole genome shotgun (WGS) entry which is preliminary data.</text>
</comment>
<keyword evidence="6" id="KW-1185">Reference proteome</keyword>
<dbReference type="AlphaFoldDB" id="A0A1S1MQP6"/>
<accession>A0A1S1MQP6</accession>
<evidence type="ECO:0000256" key="1">
    <source>
        <dbReference type="ARBA" id="ARBA00022741"/>
    </source>
</evidence>
<dbReference type="PANTHER" id="PTHR34698">
    <property type="entry name" value="5-OXOPROLINASE SUBUNIT B"/>
    <property type="match status" value="1"/>
</dbReference>